<accession>A0A5M9I0N3</accession>
<evidence type="ECO:0000256" key="6">
    <source>
        <dbReference type="ARBA" id="ARBA00039017"/>
    </source>
</evidence>
<evidence type="ECO:0000313" key="9">
    <source>
        <dbReference type="EMBL" id="KAA8501309.1"/>
    </source>
</evidence>
<dbReference type="Proteomes" id="UP000322025">
    <property type="component" value="Unassembled WGS sequence"/>
</dbReference>
<dbReference type="PANTHER" id="PTHR11080:SF2">
    <property type="entry name" value="LD05707P"/>
    <property type="match status" value="1"/>
</dbReference>
<organism evidence="9 10">
    <name type="scientific">Mediterraneibacter catenae</name>
    <dbReference type="NCBI Taxonomy" id="2594882"/>
    <lineage>
        <taxon>Bacteria</taxon>
        <taxon>Bacillati</taxon>
        <taxon>Bacillota</taxon>
        <taxon>Clostridia</taxon>
        <taxon>Lachnospirales</taxon>
        <taxon>Lachnospiraceae</taxon>
        <taxon>Mediterraneibacter</taxon>
    </lineage>
</organism>
<sequence>MNVLVVVDMQKDFIDGSLGTKEAVAIVPGVVEKIRGFTGKVIATRDTHSEDYLESEEGKHLPVVHCVKDTPGWQINSDVEKAVRAKEDFYIIDKPTFGSVELGEYVKQLNSPADPVEKITLIGLCTDICVISNALLLKAYLPEVPIEVDISCCAGVTPQSHDQAAEAMKMCQIGIV</sequence>
<dbReference type="SUPFAM" id="SSF52499">
    <property type="entry name" value="Isochorismatase-like hydrolases"/>
    <property type="match status" value="1"/>
</dbReference>
<evidence type="ECO:0000256" key="7">
    <source>
        <dbReference type="ARBA" id="ARBA00043224"/>
    </source>
</evidence>
<evidence type="ECO:0000256" key="2">
    <source>
        <dbReference type="ARBA" id="ARBA00022642"/>
    </source>
</evidence>
<proteinExistence type="inferred from homology"/>
<protein>
    <recommendedName>
        <fullName evidence="6">nicotinamidase</fullName>
        <ecNumber evidence="6">3.5.1.19</ecNumber>
    </recommendedName>
    <alternativeName>
        <fullName evidence="7">Nicotinamide deamidase</fullName>
    </alternativeName>
</protein>
<keyword evidence="3" id="KW-0479">Metal-binding</keyword>
<dbReference type="OrthoDB" id="9796485at2"/>
<dbReference type="PANTHER" id="PTHR11080">
    <property type="entry name" value="PYRAZINAMIDASE/NICOTINAMIDASE"/>
    <property type="match status" value="1"/>
</dbReference>
<dbReference type="InterPro" id="IPR036380">
    <property type="entry name" value="Isochorismatase-like_sf"/>
</dbReference>
<comment type="similarity">
    <text evidence="1">Belongs to the isochorismatase family.</text>
</comment>
<evidence type="ECO:0000313" key="10">
    <source>
        <dbReference type="Proteomes" id="UP000322025"/>
    </source>
</evidence>
<dbReference type="EC" id="3.5.1.19" evidence="6"/>
<evidence type="ECO:0000256" key="1">
    <source>
        <dbReference type="ARBA" id="ARBA00006336"/>
    </source>
</evidence>
<dbReference type="GO" id="GO:0019363">
    <property type="term" value="P:pyridine nucleotide biosynthetic process"/>
    <property type="evidence" value="ECO:0007669"/>
    <property type="project" value="UniProtKB-KW"/>
</dbReference>
<reference evidence="9" key="1">
    <citation type="submission" date="2019-07" db="EMBL/GenBank/DDBJ databases">
        <authorList>
            <person name="Wongkuna S."/>
            <person name="Scaria J."/>
        </authorList>
    </citation>
    <scope>NUCLEOTIDE SEQUENCE [LARGE SCALE GENOMIC DNA]</scope>
    <source>
        <strain evidence="9">SW178</strain>
    </source>
</reference>
<dbReference type="RefSeq" id="WP_150310936.1">
    <property type="nucleotide sequence ID" value="NZ_VMSO01000010.1"/>
</dbReference>
<comment type="caution">
    <text evidence="9">The sequence shown here is derived from an EMBL/GenBank/DDBJ whole genome shotgun (WGS) entry which is preliminary data.</text>
</comment>
<keyword evidence="2" id="KW-0662">Pyridine nucleotide biosynthesis</keyword>
<gene>
    <name evidence="9" type="ORF">FNY66_09395</name>
</gene>
<dbReference type="AlphaFoldDB" id="A0A5M9I0N3"/>
<evidence type="ECO:0000256" key="4">
    <source>
        <dbReference type="ARBA" id="ARBA00022801"/>
    </source>
</evidence>
<dbReference type="GO" id="GO:0008936">
    <property type="term" value="F:nicotinamidase activity"/>
    <property type="evidence" value="ECO:0007669"/>
    <property type="project" value="UniProtKB-EC"/>
</dbReference>
<dbReference type="EMBL" id="VMSO01000010">
    <property type="protein sequence ID" value="KAA8501309.1"/>
    <property type="molecule type" value="Genomic_DNA"/>
</dbReference>
<comment type="pathway">
    <text evidence="5">Cofactor biosynthesis; nicotinate biosynthesis; nicotinate from nicotinamide: step 1/1.</text>
</comment>
<dbReference type="Gene3D" id="3.40.50.850">
    <property type="entry name" value="Isochorismatase-like"/>
    <property type="match status" value="1"/>
</dbReference>
<dbReference type="CDD" id="cd00431">
    <property type="entry name" value="cysteine_hydrolases"/>
    <property type="match status" value="1"/>
</dbReference>
<dbReference type="InterPro" id="IPR000868">
    <property type="entry name" value="Isochorismatase-like_dom"/>
</dbReference>
<evidence type="ECO:0000256" key="3">
    <source>
        <dbReference type="ARBA" id="ARBA00022723"/>
    </source>
</evidence>
<keyword evidence="4 9" id="KW-0378">Hydrolase</keyword>
<dbReference type="InterPro" id="IPR052347">
    <property type="entry name" value="Isochorismatase_Nicotinamidase"/>
</dbReference>
<evidence type="ECO:0000256" key="5">
    <source>
        <dbReference type="ARBA" id="ARBA00037900"/>
    </source>
</evidence>
<name>A0A5M9I0N3_9FIRM</name>
<dbReference type="Pfam" id="PF00857">
    <property type="entry name" value="Isochorismatase"/>
    <property type="match status" value="1"/>
</dbReference>
<dbReference type="GO" id="GO:0046872">
    <property type="term" value="F:metal ion binding"/>
    <property type="evidence" value="ECO:0007669"/>
    <property type="project" value="UniProtKB-KW"/>
</dbReference>
<feature type="domain" description="Isochorismatase-like" evidence="8">
    <location>
        <begin position="3"/>
        <end position="169"/>
    </location>
</feature>
<evidence type="ECO:0000259" key="8">
    <source>
        <dbReference type="Pfam" id="PF00857"/>
    </source>
</evidence>
<keyword evidence="10" id="KW-1185">Reference proteome</keyword>